<feature type="region of interest" description="Disordered" evidence="1">
    <location>
        <begin position="1"/>
        <end position="51"/>
    </location>
</feature>
<evidence type="ECO:0000313" key="2">
    <source>
        <dbReference type="EMBL" id="KFX47682.1"/>
    </source>
</evidence>
<dbReference type="SUPFAM" id="SSF57959">
    <property type="entry name" value="Leucine zipper domain"/>
    <property type="match status" value="1"/>
</dbReference>
<feature type="compositionally biased region" description="Basic and acidic residues" evidence="1">
    <location>
        <begin position="32"/>
        <end position="51"/>
    </location>
</feature>
<dbReference type="CDD" id="cd14688">
    <property type="entry name" value="bZIP_YAP"/>
    <property type="match status" value="1"/>
</dbReference>
<dbReference type="eggNOG" id="ENOG502SS49">
    <property type="taxonomic scope" value="Eukaryota"/>
</dbReference>
<feature type="region of interest" description="Disordered" evidence="1">
    <location>
        <begin position="72"/>
        <end position="98"/>
    </location>
</feature>
<dbReference type="EMBL" id="JPOX01000014">
    <property type="protein sequence ID" value="KFX47682.1"/>
    <property type="molecule type" value="Genomic_DNA"/>
</dbReference>
<evidence type="ECO:0000256" key="1">
    <source>
        <dbReference type="SAM" id="MobiDB-lite"/>
    </source>
</evidence>
<dbReference type="HOGENOM" id="CLU_075342_0_0_1"/>
<proteinExistence type="predicted"/>
<dbReference type="Pfam" id="PF11905">
    <property type="entry name" value="DUF3425"/>
    <property type="match status" value="1"/>
</dbReference>
<accession>A0A093V535</accession>
<dbReference type="InterPro" id="IPR021833">
    <property type="entry name" value="DUF3425"/>
</dbReference>
<reference evidence="2" key="1">
    <citation type="journal article" date="2014" name="PLoS Genet.">
        <title>Signature Gene Expression Reveals Novel Clues to the Molecular Mechanisms of Dimorphic Transition in Penicillium marneffei.</title>
        <authorList>
            <person name="Yang E."/>
            <person name="Wang G."/>
            <person name="Cai J."/>
            <person name="Woo P.C."/>
            <person name="Lau S.K."/>
            <person name="Yuen K.-Y."/>
            <person name="Chow W.-N."/>
            <person name="Lin X."/>
        </authorList>
    </citation>
    <scope>NUCLEOTIDE SEQUENCE [LARGE SCALE GENOMIC DNA]</scope>
    <source>
        <strain evidence="2">PM1</strain>
    </source>
</reference>
<dbReference type="Gene3D" id="1.20.5.170">
    <property type="match status" value="1"/>
</dbReference>
<dbReference type="InterPro" id="IPR046347">
    <property type="entry name" value="bZIP_sf"/>
</dbReference>
<gene>
    <name evidence="2" type="ORF">GQ26_0141040</name>
</gene>
<dbReference type="AlphaFoldDB" id="A0A093V535"/>
<comment type="caution">
    <text evidence="2">The sequence shown here is derived from an EMBL/GenBank/DDBJ whole genome shotgun (WGS) entry which is preliminary data.</text>
</comment>
<protein>
    <submittedName>
        <fullName evidence="2">AP-1-like transcription factor</fullName>
    </submittedName>
</protein>
<feature type="compositionally biased region" description="Basic and acidic residues" evidence="1">
    <location>
        <begin position="1"/>
        <end position="17"/>
    </location>
</feature>
<feature type="compositionally biased region" description="Low complexity" evidence="1">
    <location>
        <begin position="72"/>
        <end position="89"/>
    </location>
</feature>
<name>A0A093V535_TALMA</name>
<dbReference type="GO" id="GO:0003700">
    <property type="term" value="F:DNA-binding transcription factor activity"/>
    <property type="evidence" value="ECO:0007669"/>
    <property type="project" value="InterPro"/>
</dbReference>
<dbReference type="PANTHER" id="PTHR38116:SF9">
    <property type="entry name" value="BZIP DOMAIN-CONTAINING PROTEIN"/>
    <property type="match status" value="1"/>
</dbReference>
<sequence length="305" mass="35016">MSDSGDSSKAEKKREYNRNAQRLFRQRRKEHLKSLERAEKERSSTHAEEVELLRRDMEQLRAENRALKSSLKLSSPYASSVPSSAVVPSSPSPYPTSPFRSLELYDSAPDSMADDIVRSPSETQGDELYQEQHKYKNCWHRSRQTTVPDSFCALFPQDIAVVRRDLHLQLAPVLDLNIISNPQLHLSTLAAIGPSLPPALQPTLLQLQTPHHAYIDLIPSPRLRDSLIQAGFAVANSFLTEVCTFVYETEDLGQLTIWGRDYLNVISWEFSEQVLKAWPNLLMEEWRERANFWRAQRNDPLIIFD</sequence>
<organism evidence="2">
    <name type="scientific">Talaromyces marneffei PM1</name>
    <dbReference type="NCBI Taxonomy" id="1077442"/>
    <lineage>
        <taxon>Eukaryota</taxon>
        <taxon>Fungi</taxon>
        <taxon>Dikarya</taxon>
        <taxon>Ascomycota</taxon>
        <taxon>Pezizomycotina</taxon>
        <taxon>Eurotiomycetes</taxon>
        <taxon>Eurotiomycetidae</taxon>
        <taxon>Eurotiales</taxon>
        <taxon>Trichocomaceae</taxon>
        <taxon>Talaromyces</taxon>
        <taxon>Talaromyces sect. Talaromyces</taxon>
    </lineage>
</organism>
<dbReference type="PANTHER" id="PTHR38116">
    <property type="entry name" value="CHROMOSOME 7, WHOLE GENOME SHOTGUN SEQUENCE"/>
    <property type="match status" value="1"/>
</dbReference>